<dbReference type="OrthoDB" id="1451508at2"/>
<dbReference type="InterPro" id="IPR046647">
    <property type="entry name" value="DUF6759"/>
</dbReference>
<evidence type="ECO:0000259" key="1">
    <source>
        <dbReference type="Pfam" id="PF20545"/>
    </source>
</evidence>
<evidence type="ECO:0000313" key="2">
    <source>
        <dbReference type="EMBL" id="AZI34456.1"/>
    </source>
</evidence>
<evidence type="ECO:0000313" key="3">
    <source>
        <dbReference type="Proteomes" id="UP000270185"/>
    </source>
</evidence>
<reference evidence="3" key="1">
    <citation type="submission" date="2018-11" db="EMBL/GenBank/DDBJ databases">
        <title>Proposal to divide the Flavobacteriaceae and reorganize its genera based on Amino Acid Identity values calculated from whole genome sequences.</title>
        <authorList>
            <person name="Nicholson A.C."/>
            <person name="Gulvik C.A."/>
            <person name="Whitney A.M."/>
            <person name="Humrighouse B.W."/>
            <person name="Bell M."/>
            <person name="Holmes B."/>
            <person name="Steigerwalt A.G."/>
            <person name="Villarma A."/>
            <person name="Sheth M."/>
            <person name="Batra D."/>
            <person name="Pryor J."/>
            <person name="Bernardet J.-F."/>
            <person name="Hugo C."/>
            <person name="Kampfer P."/>
            <person name="Newman J.D."/>
            <person name="McQuiston J.R."/>
        </authorList>
    </citation>
    <scope>NUCLEOTIDE SEQUENCE [LARGE SCALE GENOMIC DNA]</scope>
    <source>
        <strain evidence="3">G0081</strain>
    </source>
</reference>
<gene>
    <name evidence="2" type="ORF">EIB73_08315</name>
</gene>
<feature type="domain" description="DUF6759" evidence="1">
    <location>
        <begin position="161"/>
        <end position="254"/>
    </location>
</feature>
<accession>A0A3G8Y1L5</accession>
<sequence>MFLCFISSSFVNLSAQKKMKDYSLIMRSTNIYEIDAYLKNAHPDDPKRIILKPRLIKLLKEYIKTAHPADQRVVDFQEKLALLRSKPSTKISFEEMGEIIKQKQIAKYKEELEAKSQNIGQQGAVAQNSATLSSTVKTTASALLDTDEQEEFLMLMSVSPMEHKNKTVQILNSLFDNDPNGKESIVMIENKSDCNMIMRIEGVGNTRYRLAVPSKEESAIVVQKGSYLFSSKVCGAEYASQKTLQKPIMVSLNNPGQ</sequence>
<dbReference type="Proteomes" id="UP000270185">
    <property type="component" value="Chromosome"/>
</dbReference>
<dbReference type="EMBL" id="CP034159">
    <property type="protein sequence ID" value="AZI34456.1"/>
    <property type="molecule type" value="Genomic_DNA"/>
</dbReference>
<dbReference type="Pfam" id="PF20545">
    <property type="entry name" value="DUF6759"/>
    <property type="match status" value="1"/>
</dbReference>
<dbReference type="AlphaFoldDB" id="A0A3G8Y1L5"/>
<keyword evidence="3" id="KW-1185">Reference proteome</keyword>
<organism evidence="2 3">
    <name type="scientific">Kaistella carnis</name>
    <dbReference type="NCBI Taxonomy" id="1241979"/>
    <lineage>
        <taxon>Bacteria</taxon>
        <taxon>Pseudomonadati</taxon>
        <taxon>Bacteroidota</taxon>
        <taxon>Flavobacteriia</taxon>
        <taxon>Flavobacteriales</taxon>
        <taxon>Weeksellaceae</taxon>
        <taxon>Chryseobacterium group</taxon>
        <taxon>Kaistella</taxon>
    </lineage>
</organism>
<protein>
    <recommendedName>
        <fullName evidence="1">DUF6759 domain-containing protein</fullName>
    </recommendedName>
</protein>
<name>A0A3G8Y1L5_9FLAO</name>
<proteinExistence type="predicted"/>
<dbReference type="KEGG" id="ccas:EIB73_08315"/>